<dbReference type="InterPro" id="IPR039360">
    <property type="entry name" value="Ras_GTPase"/>
</dbReference>
<feature type="region of interest" description="Disordered" evidence="2">
    <location>
        <begin position="520"/>
        <end position="626"/>
    </location>
</feature>
<dbReference type="GO" id="GO:0005096">
    <property type="term" value="F:GTPase activator activity"/>
    <property type="evidence" value="ECO:0007669"/>
    <property type="project" value="UniProtKB-KW"/>
</dbReference>
<feature type="compositionally biased region" description="Low complexity" evidence="2">
    <location>
        <begin position="535"/>
        <end position="551"/>
    </location>
</feature>
<keyword evidence="5" id="KW-1185">Reference proteome</keyword>
<evidence type="ECO:0000313" key="4">
    <source>
        <dbReference type="EMBL" id="PAV61151.1"/>
    </source>
</evidence>
<dbReference type="PANTHER" id="PTHR10194">
    <property type="entry name" value="RAS GTPASE-ACTIVATING PROTEINS"/>
    <property type="match status" value="1"/>
</dbReference>
<dbReference type="InterPro" id="IPR008936">
    <property type="entry name" value="Rho_GTPase_activation_prot"/>
</dbReference>
<feature type="region of interest" description="Disordered" evidence="2">
    <location>
        <begin position="432"/>
        <end position="502"/>
    </location>
</feature>
<dbReference type="Pfam" id="PF00616">
    <property type="entry name" value="RasGAP"/>
    <property type="match status" value="1"/>
</dbReference>
<sequence>MCSTRRSAELPSDYNAIPLTVSSCYSELTDGLEFSNTAKKSNLLKALFRTVKVKKNYIHVSSIFGNYCRYTVTPTTETQSNRLATALGAKSNKDEQPSLRIKARWQTVEILPMRAYDELLQFLTYNYMPLCTQLEPILSVKAKEDFATSIVRILHKKKLAKEFLCDLIMVEVDALDNDHLMFRGNSLATKAMEAYMKLVADDYLQSTLGDFIRNALRSEDSCEVDPLKLNNPTQATLEKNRQLLMNHVELAWGKIIQSTTKFPSELVDVFASLRQRLESQERGGLADTLISSSIFLRYLCPAILSPSLFSIVSEYPSGATARNLTLIAKTLQNLANFTKFGGKEHYMEFMNEFVEREWQRMKDFLRRISTGPIDRVPTDVVVDLGKELSLLNTYLDEMWTDEVHSRCTLIDKHLIDLRGILIDLAVNKGGNAASAQNANGGPAPVIHQTSSDYDNSPNTPVGNHRDSRNQNVPAYRATPPNGQALVMSNGATPNQGNAARSSRVATDLSTNDDYVLSSAIQTTPHRHHLTRLSDETGTSSSRTSEKTTSSGDVRDDDTDSEPDEKPRNRIVKGKRQRGGMEAGLPINGHVAGSPSIDSTSMQPASSGYHTNNHSSYSNSSSSSSPIERSSALSALSAIQQASAVANGYGNAQPAYAGDSPSLERPPASKSLHPAANRTASYSNTSTASSSSNSGKQHPSHANGYHQRDREAAYHSYQRRPSPPPYDSDIIHGYHYQPVYAVPPDCEISPRSSSQTMPGPGSKASLTRTNPRQMRQNPANGQSGQTGQTPLRPTVIDVMPENWERMPNWNNNYEMAKPHKQQLQLTAQHPSLDLTKEVDFIFWKCRNW</sequence>
<organism evidence="4 5">
    <name type="scientific">Diploscapter pachys</name>
    <dbReference type="NCBI Taxonomy" id="2018661"/>
    <lineage>
        <taxon>Eukaryota</taxon>
        <taxon>Metazoa</taxon>
        <taxon>Ecdysozoa</taxon>
        <taxon>Nematoda</taxon>
        <taxon>Chromadorea</taxon>
        <taxon>Rhabditida</taxon>
        <taxon>Rhabditina</taxon>
        <taxon>Rhabditomorpha</taxon>
        <taxon>Rhabditoidea</taxon>
        <taxon>Rhabditidae</taxon>
        <taxon>Diploscapter</taxon>
    </lineage>
</organism>
<dbReference type="EMBL" id="LIAE01010431">
    <property type="protein sequence ID" value="PAV61151.1"/>
    <property type="molecule type" value="Genomic_DNA"/>
</dbReference>
<accession>A0A2A2JHR4</accession>
<keyword evidence="1" id="KW-0343">GTPase activation</keyword>
<evidence type="ECO:0000256" key="1">
    <source>
        <dbReference type="ARBA" id="ARBA00022468"/>
    </source>
</evidence>
<feature type="compositionally biased region" description="Low complexity" evidence="2">
    <location>
        <begin position="605"/>
        <end position="626"/>
    </location>
</feature>
<proteinExistence type="predicted"/>
<dbReference type="PROSITE" id="PS51257">
    <property type="entry name" value="PROKAR_LIPOPROTEIN"/>
    <property type="match status" value="1"/>
</dbReference>
<feature type="region of interest" description="Disordered" evidence="2">
    <location>
        <begin position="655"/>
        <end position="730"/>
    </location>
</feature>
<feature type="compositionally biased region" description="Basic residues" evidence="2">
    <location>
        <begin position="568"/>
        <end position="577"/>
    </location>
</feature>
<feature type="compositionally biased region" description="Low complexity" evidence="2">
    <location>
        <begin position="674"/>
        <end position="693"/>
    </location>
</feature>
<feature type="compositionally biased region" description="Polar residues" evidence="2">
    <location>
        <begin position="447"/>
        <end position="461"/>
    </location>
</feature>
<dbReference type="AlphaFoldDB" id="A0A2A2JHR4"/>
<dbReference type="SUPFAM" id="SSF48350">
    <property type="entry name" value="GTPase activation domain, GAP"/>
    <property type="match status" value="1"/>
</dbReference>
<dbReference type="SMART" id="SM00323">
    <property type="entry name" value="RasGAP"/>
    <property type="match status" value="1"/>
</dbReference>
<dbReference type="Gene3D" id="1.10.506.10">
    <property type="entry name" value="GTPase Activation - p120gap, domain 1"/>
    <property type="match status" value="2"/>
</dbReference>
<gene>
    <name evidence="4" type="ORF">WR25_22481</name>
</gene>
<protein>
    <recommendedName>
        <fullName evidence="3">Ras-GAP domain-containing protein</fullName>
    </recommendedName>
</protein>
<feature type="domain" description="Ras-GAP" evidence="3">
    <location>
        <begin position="142"/>
        <end position="336"/>
    </location>
</feature>
<evidence type="ECO:0000313" key="5">
    <source>
        <dbReference type="Proteomes" id="UP000218231"/>
    </source>
</evidence>
<comment type="caution">
    <text evidence="4">The sequence shown here is derived from an EMBL/GenBank/DDBJ whole genome shotgun (WGS) entry which is preliminary data.</text>
</comment>
<evidence type="ECO:0000259" key="3">
    <source>
        <dbReference type="PROSITE" id="PS50018"/>
    </source>
</evidence>
<feature type="compositionally biased region" description="Polar residues" evidence="2">
    <location>
        <begin position="595"/>
        <end position="604"/>
    </location>
</feature>
<feature type="region of interest" description="Disordered" evidence="2">
    <location>
        <begin position="743"/>
        <end position="791"/>
    </location>
</feature>
<evidence type="ECO:0000256" key="2">
    <source>
        <dbReference type="SAM" id="MobiDB-lite"/>
    </source>
</evidence>
<dbReference type="STRING" id="2018661.A0A2A2JHR4"/>
<dbReference type="InterPro" id="IPR001936">
    <property type="entry name" value="RasGAP_dom"/>
</dbReference>
<dbReference type="PROSITE" id="PS00509">
    <property type="entry name" value="RAS_GTPASE_ACTIV_1"/>
    <property type="match status" value="1"/>
</dbReference>
<dbReference type="PROSITE" id="PS50018">
    <property type="entry name" value="RAS_GTPASE_ACTIV_2"/>
    <property type="match status" value="1"/>
</dbReference>
<dbReference type="InterPro" id="IPR023152">
    <property type="entry name" value="RasGAP_CS"/>
</dbReference>
<reference evidence="4 5" key="1">
    <citation type="journal article" date="2017" name="Curr. Biol.">
        <title>Genome architecture and evolution of a unichromosomal asexual nematode.</title>
        <authorList>
            <person name="Fradin H."/>
            <person name="Zegar C."/>
            <person name="Gutwein M."/>
            <person name="Lucas J."/>
            <person name="Kovtun M."/>
            <person name="Corcoran D."/>
            <person name="Baugh L.R."/>
            <person name="Kiontke K."/>
            <person name="Gunsalus K."/>
            <person name="Fitch D.H."/>
            <person name="Piano F."/>
        </authorList>
    </citation>
    <scope>NUCLEOTIDE SEQUENCE [LARGE SCALE GENOMIC DNA]</scope>
    <source>
        <strain evidence="4">PF1309</strain>
    </source>
</reference>
<dbReference type="EMBL" id="LIAE01010431">
    <property type="protein sequence ID" value="PAV61150.1"/>
    <property type="molecule type" value="Genomic_DNA"/>
</dbReference>
<feature type="compositionally biased region" description="Polar residues" evidence="2">
    <location>
        <begin position="489"/>
        <end position="502"/>
    </location>
</feature>
<dbReference type="CDD" id="cd05136">
    <property type="entry name" value="RasGAP_DAB2IP"/>
    <property type="match status" value="1"/>
</dbReference>
<dbReference type="PANTHER" id="PTHR10194:SF60">
    <property type="entry name" value="RAS GTPASE-ACTIVATING PROTEIN RASKOL"/>
    <property type="match status" value="1"/>
</dbReference>
<feature type="compositionally biased region" description="Low complexity" evidence="2">
    <location>
        <begin position="432"/>
        <end position="441"/>
    </location>
</feature>
<dbReference type="OrthoDB" id="5572587at2759"/>
<feature type="compositionally biased region" description="Polar residues" evidence="2">
    <location>
        <begin position="763"/>
        <end position="790"/>
    </location>
</feature>
<dbReference type="Proteomes" id="UP000218231">
    <property type="component" value="Unassembled WGS sequence"/>
</dbReference>
<name>A0A2A2JHR4_9BILA</name>